<dbReference type="AlphaFoldDB" id="A0A2T0N1V0"/>
<dbReference type="PANTHER" id="PTHR33495:SF13">
    <property type="entry name" value="ANTI-SIGMA-F FACTOR ANTAGONIST RSFB"/>
    <property type="match status" value="1"/>
</dbReference>
<evidence type="ECO:0000256" key="2">
    <source>
        <dbReference type="RuleBase" id="RU003749"/>
    </source>
</evidence>
<dbReference type="PANTHER" id="PTHR33495">
    <property type="entry name" value="ANTI-SIGMA FACTOR ANTAGONIST TM_1081-RELATED-RELATED"/>
    <property type="match status" value="1"/>
</dbReference>
<dbReference type="InterPro" id="IPR036513">
    <property type="entry name" value="STAS_dom_sf"/>
</dbReference>
<comment type="caution">
    <text evidence="4">The sequence shown here is derived from an EMBL/GenBank/DDBJ whole genome shotgun (WGS) entry which is preliminary data.</text>
</comment>
<dbReference type="NCBIfam" id="TIGR00377">
    <property type="entry name" value="ant_ant_sig"/>
    <property type="match status" value="1"/>
</dbReference>
<accession>A0A2T0N1V0</accession>
<dbReference type="Gene3D" id="3.30.750.24">
    <property type="entry name" value="STAS domain"/>
    <property type="match status" value="1"/>
</dbReference>
<evidence type="ECO:0000313" key="5">
    <source>
        <dbReference type="Proteomes" id="UP000238312"/>
    </source>
</evidence>
<name>A0A2T0N1V0_9ACTN</name>
<organism evidence="4 5">
    <name type="scientific">Nonomuraea fuscirosea</name>
    <dbReference type="NCBI Taxonomy" id="1291556"/>
    <lineage>
        <taxon>Bacteria</taxon>
        <taxon>Bacillati</taxon>
        <taxon>Actinomycetota</taxon>
        <taxon>Actinomycetes</taxon>
        <taxon>Streptosporangiales</taxon>
        <taxon>Streptosporangiaceae</taxon>
        <taxon>Nonomuraea</taxon>
    </lineage>
</organism>
<dbReference type="InterPro" id="IPR003658">
    <property type="entry name" value="Anti-sigma_ant"/>
</dbReference>
<keyword evidence="5" id="KW-1185">Reference proteome</keyword>
<sequence length="120" mass="12747">MPGNAIAVTVAEEHGVLVVRPAGGLVWETVADWRSWLDGHVAGDSGVPVLVDLSALTFLDSAGISSLLSTSERLRQAGVPMAFTQPAPLVRQWLRITGLYAHLPIFDTVEAALPAVRPPQ</sequence>
<comment type="similarity">
    <text evidence="1 2">Belongs to the anti-sigma-factor antagonist family.</text>
</comment>
<reference evidence="4 5" key="1">
    <citation type="submission" date="2018-03" db="EMBL/GenBank/DDBJ databases">
        <title>Genomic Encyclopedia of Type Strains, Phase III (KMG-III): the genomes of soil and plant-associated and newly described type strains.</title>
        <authorList>
            <person name="Whitman W."/>
        </authorList>
    </citation>
    <scope>NUCLEOTIDE SEQUENCE [LARGE SCALE GENOMIC DNA]</scope>
    <source>
        <strain evidence="4 5">CGMCC 4.7104</strain>
    </source>
</reference>
<dbReference type="InterPro" id="IPR002645">
    <property type="entry name" value="STAS_dom"/>
</dbReference>
<dbReference type="PROSITE" id="PS50801">
    <property type="entry name" value="STAS"/>
    <property type="match status" value="1"/>
</dbReference>
<evidence type="ECO:0000313" key="4">
    <source>
        <dbReference type="EMBL" id="PRX65958.1"/>
    </source>
</evidence>
<dbReference type="OrthoDB" id="3539342at2"/>
<dbReference type="GO" id="GO:0043856">
    <property type="term" value="F:anti-sigma factor antagonist activity"/>
    <property type="evidence" value="ECO:0007669"/>
    <property type="project" value="InterPro"/>
</dbReference>
<dbReference type="CDD" id="cd07043">
    <property type="entry name" value="STAS_anti-anti-sigma_factors"/>
    <property type="match status" value="1"/>
</dbReference>
<evidence type="ECO:0000256" key="1">
    <source>
        <dbReference type="ARBA" id="ARBA00009013"/>
    </source>
</evidence>
<protein>
    <recommendedName>
        <fullName evidence="2">Anti-sigma factor antagonist</fullName>
    </recommendedName>
</protein>
<dbReference type="SUPFAM" id="SSF52091">
    <property type="entry name" value="SpoIIaa-like"/>
    <property type="match status" value="1"/>
</dbReference>
<dbReference type="RefSeq" id="WP_106239410.1">
    <property type="nucleotide sequence ID" value="NZ_PVNG01000006.1"/>
</dbReference>
<dbReference type="Proteomes" id="UP000238312">
    <property type="component" value="Unassembled WGS sequence"/>
</dbReference>
<proteinExistence type="inferred from homology"/>
<dbReference type="EMBL" id="PVNG01000006">
    <property type="protein sequence ID" value="PRX65958.1"/>
    <property type="molecule type" value="Genomic_DNA"/>
</dbReference>
<feature type="domain" description="STAS" evidence="3">
    <location>
        <begin position="6"/>
        <end position="116"/>
    </location>
</feature>
<dbReference type="Pfam" id="PF01740">
    <property type="entry name" value="STAS"/>
    <property type="match status" value="1"/>
</dbReference>
<gene>
    <name evidence="4" type="ORF">B0I32_10694</name>
</gene>
<evidence type="ECO:0000259" key="3">
    <source>
        <dbReference type="PROSITE" id="PS50801"/>
    </source>
</evidence>